<dbReference type="PANTHER" id="PTHR43303:SF4">
    <property type="entry name" value="NADPH DEHYDROGENASE C23G7.10C-RELATED"/>
    <property type="match status" value="1"/>
</dbReference>
<dbReference type="InterPro" id="IPR001155">
    <property type="entry name" value="OxRdtase_FMN_N"/>
</dbReference>
<keyword evidence="5" id="KW-0560">Oxidoreductase</keyword>
<dbReference type="EMBL" id="JBCFQL010000016">
    <property type="protein sequence ID" value="MFA9192532.1"/>
    <property type="molecule type" value="Genomic_DNA"/>
</dbReference>
<reference evidence="7 8" key="1">
    <citation type="submission" date="2024-04" db="EMBL/GenBank/DDBJ databases">
        <title>New Clade of Flavobacterium.</title>
        <authorList>
            <person name="Matos L."/>
            <person name="Proenca D.N."/>
            <person name="Fransisco R.M."/>
            <person name="Chung A.P."/>
            <person name="Maccario L."/>
            <person name="Sorensen S.J."/>
            <person name="Morais P.V."/>
        </authorList>
    </citation>
    <scope>NUCLEOTIDE SEQUENCE [LARGE SCALE GENOMIC DNA]</scope>
    <source>
        <strain evidence="7 8">FZUC8N2.13</strain>
    </source>
</reference>
<dbReference type="InterPro" id="IPR013785">
    <property type="entry name" value="Aldolase_TIM"/>
</dbReference>
<evidence type="ECO:0000313" key="8">
    <source>
        <dbReference type="Proteomes" id="UP001574169"/>
    </source>
</evidence>
<feature type="domain" description="NADH:flavin oxidoreductase/NADH oxidase N-terminal" evidence="6">
    <location>
        <begin position="4"/>
        <end position="339"/>
    </location>
</feature>
<proteinExistence type="predicted"/>
<keyword evidence="3" id="KW-0288">FMN</keyword>
<evidence type="ECO:0000256" key="5">
    <source>
        <dbReference type="ARBA" id="ARBA00023002"/>
    </source>
</evidence>
<dbReference type="InterPro" id="IPR044152">
    <property type="entry name" value="YqjM-like"/>
</dbReference>
<keyword evidence="2" id="KW-0285">Flavoprotein</keyword>
<evidence type="ECO:0000256" key="2">
    <source>
        <dbReference type="ARBA" id="ARBA00022630"/>
    </source>
</evidence>
<evidence type="ECO:0000259" key="6">
    <source>
        <dbReference type="Pfam" id="PF00724"/>
    </source>
</evidence>
<protein>
    <submittedName>
        <fullName evidence="7">NADH:flavin oxidoreductase/NADH oxidase</fullName>
    </submittedName>
</protein>
<gene>
    <name evidence="7" type="ORF">AAGV28_14230</name>
</gene>
<dbReference type="SUPFAM" id="SSF51395">
    <property type="entry name" value="FMN-linked oxidoreductases"/>
    <property type="match status" value="1"/>
</dbReference>
<keyword evidence="4" id="KW-0521">NADP</keyword>
<evidence type="ECO:0000256" key="3">
    <source>
        <dbReference type="ARBA" id="ARBA00022643"/>
    </source>
</evidence>
<accession>A0ABV4TGM8</accession>
<dbReference type="Pfam" id="PF00724">
    <property type="entry name" value="Oxidored_FMN"/>
    <property type="match status" value="1"/>
</dbReference>
<evidence type="ECO:0000313" key="7">
    <source>
        <dbReference type="EMBL" id="MFA9192532.1"/>
    </source>
</evidence>
<dbReference type="Proteomes" id="UP001574169">
    <property type="component" value="Unassembled WGS sequence"/>
</dbReference>
<dbReference type="PANTHER" id="PTHR43303">
    <property type="entry name" value="NADPH DEHYDROGENASE C23G7.10C-RELATED"/>
    <property type="match status" value="1"/>
</dbReference>
<keyword evidence="8" id="KW-1185">Reference proteome</keyword>
<sequence length="354" mass="38463">MASQLFSPIQIKDTTLKNRIVISPMCQYSSTDGFANDWHLVHLGSRASGGAGLIIQEATAVAPEGRISPEDLGIWKDEHIEKLKVITAFIKSQNAVPGIQLAHAGRKASVSSPWKGNKKLDASQGGWQTVAPSAIGYHDDETPVALDKNGIQKVISDFKAATKRAVQAGYEVLEIHAAHGYLNHQFLSPLSNSRTDEYGGSFENRIRLTIEVLEAVQTEWPANLPLFVRISATDWAEGGWNSEESIALSKILKEKGVDLIDVSSGGAVSHQKITLEPGYQVPFAEKIKKETGILTGAVGLISEAYQAEEILTSGKADLVLFARESLRDPNLGLNFAKALATDVPWPPQYERAKK</sequence>
<name>A0ABV4TGM8_9FLAO</name>
<organism evidence="7 8">
    <name type="scientific">Flavobacterium zubiriense</name>
    <dbReference type="NCBI Taxonomy" id="3138075"/>
    <lineage>
        <taxon>Bacteria</taxon>
        <taxon>Pseudomonadati</taxon>
        <taxon>Bacteroidota</taxon>
        <taxon>Flavobacteriia</taxon>
        <taxon>Flavobacteriales</taxon>
        <taxon>Flavobacteriaceae</taxon>
        <taxon>Flavobacterium</taxon>
    </lineage>
</organism>
<comment type="cofactor">
    <cofactor evidence="1">
        <name>FMN</name>
        <dbReference type="ChEBI" id="CHEBI:58210"/>
    </cofactor>
</comment>
<evidence type="ECO:0000256" key="4">
    <source>
        <dbReference type="ARBA" id="ARBA00022857"/>
    </source>
</evidence>
<dbReference type="RefSeq" id="WP_373407422.1">
    <property type="nucleotide sequence ID" value="NZ_JBCFQL010000016.1"/>
</dbReference>
<comment type="caution">
    <text evidence="7">The sequence shown here is derived from an EMBL/GenBank/DDBJ whole genome shotgun (WGS) entry which is preliminary data.</text>
</comment>
<evidence type="ECO:0000256" key="1">
    <source>
        <dbReference type="ARBA" id="ARBA00001917"/>
    </source>
</evidence>
<dbReference type="Gene3D" id="3.20.20.70">
    <property type="entry name" value="Aldolase class I"/>
    <property type="match status" value="1"/>
</dbReference>
<dbReference type="CDD" id="cd02932">
    <property type="entry name" value="OYE_YqiM_FMN"/>
    <property type="match status" value="1"/>
</dbReference>